<feature type="binding site" evidence="10">
    <location>
        <begin position="132"/>
        <end position="136"/>
    </location>
    <ligand>
        <name>NADP(+)</name>
        <dbReference type="ChEBI" id="CHEBI:58349"/>
    </ligand>
</feature>
<dbReference type="Gene3D" id="3.40.50.10860">
    <property type="entry name" value="Leucine Dehydrogenase, chain A, domain 1"/>
    <property type="match status" value="1"/>
</dbReference>
<dbReference type="AlphaFoldDB" id="A0A5D8QAJ0"/>
<dbReference type="PANTHER" id="PTHR21089">
    <property type="entry name" value="SHIKIMATE DEHYDROGENASE"/>
    <property type="match status" value="1"/>
</dbReference>
<feature type="binding site" evidence="10">
    <location>
        <position position="92"/>
    </location>
    <ligand>
        <name>shikimate</name>
        <dbReference type="ChEBI" id="CHEBI:36208"/>
    </ligand>
</feature>
<keyword evidence="5 10" id="KW-0057">Aromatic amino acid biosynthesis</keyword>
<proteinExistence type="inferred from homology"/>
<dbReference type="SUPFAM" id="SSF51735">
    <property type="entry name" value="NAD(P)-binding Rossmann-fold domains"/>
    <property type="match status" value="1"/>
</dbReference>
<dbReference type="GO" id="GO:0019632">
    <property type="term" value="P:shikimate metabolic process"/>
    <property type="evidence" value="ECO:0007669"/>
    <property type="project" value="InterPro"/>
</dbReference>
<dbReference type="NCBIfam" id="TIGR00507">
    <property type="entry name" value="aroE"/>
    <property type="match status" value="1"/>
</dbReference>
<comment type="catalytic activity">
    <reaction evidence="7">
        <text>L-quinate + NAD(+) = 3-dehydroquinate + NADH + H(+)</text>
        <dbReference type="Rhea" id="RHEA:22364"/>
        <dbReference type="ChEBI" id="CHEBI:15378"/>
        <dbReference type="ChEBI" id="CHEBI:29751"/>
        <dbReference type="ChEBI" id="CHEBI:32364"/>
        <dbReference type="ChEBI" id="CHEBI:57540"/>
        <dbReference type="ChEBI" id="CHEBI:57945"/>
        <dbReference type="EC" id="1.1.1.24"/>
    </reaction>
</comment>
<feature type="binding site" evidence="10">
    <location>
        <position position="228"/>
    </location>
    <ligand>
        <name>NADP(+)</name>
        <dbReference type="ChEBI" id="CHEBI:58349"/>
    </ligand>
</feature>
<comment type="catalytic activity">
    <reaction evidence="6 10">
        <text>shikimate + NADP(+) = 3-dehydroshikimate + NADPH + H(+)</text>
        <dbReference type="Rhea" id="RHEA:17737"/>
        <dbReference type="ChEBI" id="CHEBI:15378"/>
        <dbReference type="ChEBI" id="CHEBI:16630"/>
        <dbReference type="ChEBI" id="CHEBI:36208"/>
        <dbReference type="ChEBI" id="CHEBI:57783"/>
        <dbReference type="ChEBI" id="CHEBI:58349"/>
        <dbReference type="EC" id="1.1.1.25"/>
    </reaction>
</comment>
<feature type="binding site" evidence="10">
    <location>
        <position position="67"/>
    </location>
    <ligand>
        <name>shikimate</name>
        <dbReference type="ChEBI" id="CHEBI:36208"/>
    </ligand>
</feature>
<keyword evidence="15" id="KW-1185">Reference proteome</keyword>
<feature type="binding site" evidence="10">
    <location>
        <position position="251"/>
    </location>
    <ligand>
        <name>NADP(+)</name>
        <dbReference type="ChEBI" id="CHEBI:58349"/>
    </ligand>
</feature>
<dbReference type="InterPro" id="IPR041121">
    <property type="entry name" value="SDH_C"/>
</dbReference>
<comment type="subunit">
    <text evidence="10">Homodimer.</text>
</comment>
<keyword evidence="3 10" id="KW-0521">NADP</keyword>
<dbReference type="NCBIfam" id="NF001319">
    <property type="entry name" value="PRK00258.3-3"/>
    <property type="match status" value="1"/>
</dbReference>
<dbReference type="HAMAP" id="MF_00222">
    <property type="entry name" value="Shikimate_DH_AroE"/>
    <property type="match status" value="1"/>
</dbReference>
<evidence type="ECO:0000256" key="3">
    <source>
        <dbReference type="ARBA" id="ARBA00022857"/>
    </source>
</evidence>
<dbReference type="FunFam" id="3.40.50.720:FF:000086">
    <property type="entry name" value="Quinate/shikimate dehydrogenase"/>
    <property type="match status" value="1"/>
</dbReference>
<evidence type="ECO:0000256" key="4">
    <source>
        <dbReference type="ARBA" id="ARBA00023002"/>
    </source>
</evidence>
<feature type="binding site" evidence="10">
    <location>
        <position position="83"/>
    </location>
    <ligand>
        <name>NADP(+)</name>
        <dbReference type="ChEBI" id="CHEBI:58349"/>
    </ligand>
</feature>
<dbReference type="InterPro" id="IPR036291">
    <property type="entry name" value="NAD(P)-bd_dom_sf"/>
</dbReference>
<dbReference type="GO" id="GO:0004764">
    <property type="term" value="F:shikimate 3-dehydrogenase (NADP+) activity"/>
    <property type="evidence" value="ECO:0007669"/>
    <property type="project" value="UniProtKB-UniRule"/>
</dbReference>
<dbReference type="PANTHER" id="PTHR21089:SF1">
    <property type="entry name" value="BIFUNCTIONAL 3-DEHYDROQUINATE DEHYDRATASE_SHIKIMATE DEHYDROGENASE, CHLOROPLASTIC"/>
    <property type="match status" value="1"/>
</dbReference>
<dbReference type="GO" id="GO:0009423">
    <property type="term" value="P:chorismate biosynthetic process"/>
    <property type="evidence" value="ECO:0007669"/>
    <property type="project" value="UniProtKB-UniRule"/>
</dbReference>
<keyword evidence="2 10" id="KW-0028">Amino-acid biosynthesis</keyword>
<dbReference type="Pfam" id="PF08501">
    <property type="entry name" value="Shikimate_dh_N"/>
    <property type="match status" value="1"/>
</dbReference>
<dbReference type="GO" id="GO:0009073">
    <property type="term" value="P:aromatic amino acid family biosynthetic process"/>
    <property type="evidence" value="ECO:0007669"/>
    <property type="project" value="UniProtKB-KW"/>
</dbReference>
<evidence type="ECO:0000256" key="10">
    <source>
        <dbReference type="HAMAP-Rule" id="MF_00222"/>
    </source>
</evidence>
<evidence type="ECO:0000259" key="12">
    <source>
        <dbReference type="Pfam" id="PF08501"/>
    </source>
</evidence>
<evidence type="ECO:0000256" key="5">
    <source>
        <dbReference type="ARBA" id="ARBA00023141"/>
    </source>
</evidence>
<dbReference type="GO" id="GO:0052734">
    <property type="term" value="F:shikimate 3-dehydrogenase (NAD+) activity"/>
    <property type="evidence" value="ECO:0007669"/>
    <property type="project" value="RHEA"/>
</dbReference>
<comment type="caution">
    <text evidence="14">The sequence shown here is derived from an EMBL/GenBank/DDBJ whole genome shotgun (WGS) entry which is preliminary data.</text>
</comment>
<comment type="similarity">
    <text evidence="10">Belongs to the shikimate dehydrogenase family.</text>
</comment>
<reference evidence="14 15" key="1">
    <citation type="submission" date="2019-08" db="EMBL/GenBank/DDBJ databases">
        <title>Calorimonas adulescens gen. nov., sp. nov., an anaerobic thermophilic bacterium from Sakhalin hot spring.</title>
        <authorList>
            <person name="Khomyakova M.A."/>
            <person name="Merkel A.Y."/>
            <person name="Novikov A."/>
            <person name="Bonch-Osmolovskaya E.A."/>
            <person name="Slobodkin A.I."/>
        </authorList>
    </citation>
    <scope>NUCLEOTIDE SEQUENCE [LARGE SCALE GENOMIC DNA]</scope>
    <source>
        <strain evidence="14 15">A05MB</strain>
    </source>
</reference>
<dbReference type="EMBL" id="VTPS01000017">
    <property type="protein sequence ID" value="TZE81154.1"/>
    <property type="molecule type" value="Genomic_DNA"/>
</dbReference>
<feature type="binding site" evidence="10">
    <location>
        <begin position="156"/>
        <end position="161"/>
    </location>
    <ligand>
        <name>NADP(+)</name>
        <dbReference type="ChEBI" id="CHEBI:58349"/>
    </ligand>
</feature>
<evidence type="ECO:0000256" key="2">
    <source>
        <dbReference type="ARBA" id="ARBA00022605"/>
    </source>
</evidence>
<dbReference type="Pfam" id="PF18317">
    <property type="entry name" value="SDH_C"/>
    <property type="match status" value="1"/>
</dbReference>
<dbReference type="CDD" id="cd01065">
    <property type="entry name" value="NAD_bind_Shikimate_DH"/>
    <property type="match status" value="1"/>
</dbReference>
<evidence type="ECO:0000256" key="6">
    <source>
        <dbReference type="ARBA" id="ARBA00049442"/>
    </source>
</evidence>
<feature type="domain" description="SDH C-terminal" evidence="13">
    <location>
        <begin position="251"/>
        <end position="277"/>
    </location>
</feature>
<dbReference type="InterPro" id="IPR006151">
    <property type="entry name" value="Shikm_DH/Glu-tRNA_Rdtase"/>
</dbReference>
<evidence type="ECO:0000259" key="13">
    <source>
        <dbReference type="Pfam" id="PF18317"/>
    </source>
</evidence>
<organism evidence="14 15">
    <name type="scientific">Calorimonas adulescens</name>
    <dbReference type="NCBI Taxonomy" id="2606906"/>
    <lineage>
        <taxon>Bacteria</taxon>
        <taxon>Bacillati</taxon>
        <taxon>Bacillota</taxon>
        <taxon>Clostridia</taxon>
        <taxon>Thermoanaerobacterales</taxon>
        <taxon>Thermoanaerobacteraceae</taxon>
        <taxon>Calorimonas</taxon>
    </lineage>
</organism>
<evidence type="ECO:0000256" key="1">
    <source>
        <dbReference type="ARBA" id="ARBA00004871"/>
    </source>
</evidence>
<comment type="catalytic activity">
    <reaction evidence="8">
        <text>shikimate + NAD(+) = 3-dehydroshikimate + NADH + H(+)</text>
        <dbReference type="Rhea" id="RHEA:17741"/>
        <dbReference type="ChEBI" id="CHEBI:15378"/>
        <dbReference type="ChEBI" id="CHEBI:16630"/>
        <dbReference type="ChEBI" id="CHEBI:36208"/>
        <dbReference type="ChEBI" id="CHEBI:57540"/>
        <dbReference type="ChEBI" id="CHEBI:57945"/>
    </reaction>
</comment>
<dbReference type="Pfam" id="PF01488">
    <property type="entry name" value="Shikimate_DH"/>
    <property type="match status" value="1"/>
</dbReference>
<dbReference type="EC" id="1.1.1.25" evidence="10"/>
<name>A0A5D8QAJ0_9THEO</name>
<dbReference type="InterPro" id="IPR011342">
    <property type="entry name" value="Shikimate_DH"/>
</dbReference>
<dbReference type="SUPFAM" id="SSF53223">
    <property type="entry name" value="Aminoacid dehydrogenase-like, N-terminal domain"/>
    <property type="match status" value="1"/>
</dbReference>
<feature type="domain" description="Shikimate dehydrogenase substrate binding N-terminal" evidence="12">
    <location>
        <begin position="12"/>
        <end position="94"/>
    </location>
</feature>
<dbReference type="RefSeq" id="WP_149545903.1">
    <property type="nucleotide sequence ID" value="NZ_VTPS01000017.1"/>
</dbReference>
<dbReference type="GO" id="GO:0030266">
    <property type="term" value="F:quinate 3-dehydrogenase (NAD+) activity"/>
    <property type="evidence" value="ECO:0007669"/>
    <property type="project" value="UniProtKB-EC"/>
</dbReference>
<evidence type="ECO:0000259" key="11">
    <source>
        <dbReference type="Pfam" id="PF01488"/>
    </source>
</evidence>
<accession>A0A5D8QAJ0</accession>
<sequence>MDIDKDTRIIALFGNPVGHSISPAIHNAAFTRAGLNYIYIPFELKENQLERALNSFDCFRIEGANVTVPYKTDVIKYLDELDEKARIIGAVNVISYCDGKLKGYNTDGDGFLMSLKENAGITPEGHTILILGGGGAARAIAFSLAIHRAKRVYIANRTYERAAKLSEEINRAAKGAAVPIHFDYDSLKAVSYKADIIVNATTVGMSPHTDESPVPIKIIHSSQLVCDVVYNPIMTRLLREASDKGCDVLTGLGMFIYQAIESFKIWTGIEPDYDELYEIAYRKLADSDGKGL</sequence>
<dbReference type="InterPro" id="IPR046346">
    <property type="entry name" value="Aminoacid_DH-like_N_sf"/>
</dbReference>
<feature type="binding site" evidence="10">
    <location>
        <position position="107"/>
    </location>
    <ligand>
        <name>shikimate</name>
        <dbReference type="ChEBI" id="CHEBI:36208"/>
    </ligand>
</feature>
<keyword evidence="4 10" id="KW-0560">Oxidoreductase</keyword>
<evidence type="ECO:0000256" key="9">
    <source>
        <dbReference type="ARBA" id="ARBA00060613"/>
    </source>
</evidence>
<feature type="binding site" evidence="10">
    <location>
        <begin position="20"/>
        <end position="22"/>
    </location>
    <ligand>
        <name>shikimate</name>
        <dbReference type="ChEBI" id="CHEBI:36208"/>
    </ligand>
</feature>
<dbReference type="GO" id="GO:0050661">
    <property type="term" value="F:NADP binding"/>
    <property type="evidence" value="ECO:0007669"/>
    <property type="project" value="InterPro"/>
</dbReference>
<feature type="binding site" evidence="10">
    <location>
        <position position="258"/>
    </location>
    <ligand>
        <name>shikimate</name>
        <dbReference type="ChEBI" id="CHEBI:36208"/>
    </ligand>
</feature>
<dbReference type="GO" id="GO:0008652">
    <property type="term" value="P:amino acid biosynthetic process"/>
    <property type="evidence" value="ECO:0007669"/>
    <property type="project" value="UniProtKB-KW"/>
</dbReference>
<dbReference type="InterPro" id="IPR013708">
    <property type="entry name" value="Shikimate_DH-bd_N"/>
</dbReference>
<feature type="binding site" evidence="10">
    <location>
        <position position="230"/>
    </location>
    <ligand>
        <name>shikimate</name>
        <dbReference type="ChEBI" id="CHEBI:36208"/>
    </ligand>
</feature>
<dbReference type="UniPathway" id="UPA00053">
    <property type="reaction ID" value="UER00087"/>
</dbReference>
<protein>
    <recommendedName>
        <fullName evidence="10">Shikimate dehydrogenase (NADP(+))</fullName>
        <shortName evidence="10">SDH</shortName>
        <ecNumber evidence="10">1.1.1.25</ecNumber>
    </recommendedName>
</protein>
<comment type="pathway">
    <text evidence="1 10">Metabolic intermediate biosynthesis; chorismate biosynthesis; chorismate from D-erythrose 4-phosphate and phosphoenolpyruvate: step 4/7.</text>
</comment>
<evidence type="ECO:0000256" key="7">
    <source>
        <dbReference type="ARBA" id="ARBA00051639"/>
    </source>
</evidence>
<feature type="domain" description="Quinate/shikimate 5-dehydrogenase/glutamyl-tRNA reductase" evidence="11">
    <location>
        <begin position="124"/>
        <end position="202"/>
    </location>
</feature>
<comment type="pathway">
    <text evidence="9">Aromatic compound metabolism; 3,4-dihydroxybenzoate biosynthesis; 3-dehydroquinate from D-quinate (NAD(+) route).</text>
</comment>
<gene>
    <name evidence="10 14" type="primary">aroE</name>
    <name evidence="14" type="ORF">FWJ32_10475</name>
</gene>
<evidence type="ECO:0000256" key="8">
    <source>
        <dbReference type="ARBA" id="ARBA00052329"/>
    </source>
</evidence>
<evidence type="ECO:0000313" key="15">
    <source>
        <dbReference type="Proteomes" id="UP000322976"/>
    </source>
</evidence>
<dbReference type="Gene3D" id="3.40.50.720">
    <property type="entry name" value="NAD(P)-binding Rossmann-like Domain"/>
    <property type="match status" value="1"/>
</dbReference>
<dbReference type="InterPro" id="IPR022893">
    <property type="entry name" value="Shikimate_DH_fam"/>
</dbReference>
<evidence type="ECO:0000313" key="14">
    <source>
        <dbReference type="EMBL" id="TZE81154.1"/>
    </source>
</evidence>
<dbReference type="Proteomes" id="UP000322976">
    <property type="component" value="Unassembled WGS sequence"/>
</dbReference>
<comment type="function">
    <text evidence="10">Involved in the biosynthesis of the chorismate, which leads to the biosynthesis of aromatic amino acids. Catalyzes the reversible NADPH linked reduction of 3-dehydroshikimate (DHSA) to yield shikimate (SA).</text>
</comment>
<feature type="active site" description="Proton acceptor" evidence="10">
    <location>
        <position position="71"/>
    </location>
</feature>